<comment type="caution">
    <text evidence="1">The sequence shown here is derived from an EMBL/GenBank/DDBJ whole genome shotgun (WGS) entry which is preliminary data.</text>
</comment>
<accession>A0A8X6KT11</accession>
<dbReference type="AlphaFoldDB" id="A0A8X6KT11"/>
<sequence length="157" mass="17965">MSVFKDSFCLRDVCPYTGEHASVKHIVEDNMTCLRPAGGHIVSKAAVIPNHLDQEKYNDQMGLREYLVETEESLVPSFTKEDRNAIKLIKNNADEFMEEHTHTTESRLMAELSQGHEKLDLSYLDNLVIFSENWDSPVNHINNILEQNGHLTIKLVK</sequence>
<dbReference type="EMBL" id="BMAO01003077">
    <property type="protein sequence ID" value="GFQ85565.1"/>
    <property type="molecule type" value="Genomic_DNA"/>
</dbReference>
<protein>
    <submittedName>
        <fullName evidence="1">Uncharacterized protein</fullName>
    </submittedName>
</protein>
<reference evidence="1" key="1">
    <citation type="submission" date="2020-07" db="EMBL/GenBank/DDBJ databases">
        <title>Multicomponent nature underlies the extraordinary mechanical properties of spider dragline silk.</title>
        <authorList>
            <person name="Kono N."/>
            <person name="Nakamura H."/>
            <person name="Mori M."/>
            <person name="Yoshida Y."/>
            <person name="Ohtoshi R."/>
            <person name="Malay A.D."/>
            <person name="Moran D.A.P."/>
            <person name="Tomita M."/>
            <person name="Numata K."/>
            <person name="Arakawa K."/>
        </authorList>
    </citation>
    <scope>NUCLEOTIDE SEQUENCE</scope>
</reference>
<proteinExistence type="predicted"/>
<gene>
    <name evidence="1" type="ORF">TNCT_216981</name>
</gene>
<feature type="non-terminal residue" evidence="1">
    <location>
        <position position="1"/>
    </location>
</feature>
<organism evidence="1 2">
    <name type="scientific">Trichonephila clavata</name>
    <name type="common">Joro spider</name>
    <name type="synonym">Nephila clavata</name>
    <dbReference type="NCBI Taxonomy" id="2740835"/>
    <lineage>
        <taxon>Eukaryota</taxon>
        <taxon>Metazoa</taxon>
        <taxon>Ecdysozoa</taxon>
        <taxon>Arthropoda</taxon>
        <taxon>Chelicerata</taxon>
        <taxon>Arachnida</taxon>
        <taxon>Araneae</taxon>
        <taxon>Araneomorphae</taxon>
        <taxon>Entelegynae</taxon>
        <taxon>Araneoidea</taxon>
        <taxon>Nephilidae</taxon>
        <taxon>Trichonephila</taxon>
    </lineage>
</organism>
<dbReference type="OrthoDB" id="10465485at2759"/>
<keyword evidence="2" id="KW-1185">Reference proteome</keyword>
<evidence type="ECO:0000313" key="1">
    <source>
        <dbReference type="EMBL" id="GFQ85565.1"/>
    </source>
</evidence>
<name>A0A8X6KT11_TRICU</name>
<evidence type="ECO:0000313" key="2">
    <source>
        <dbReference type="Proteomes" id="UP000887116"/>
    </source>
</evidence>
<dbReference type="Proteomes" id="UP000887116">
    <property type="component" value="Unassembled WGS sequence"/>
</dbReference>